<dbReference type="GO" id="GO:0060294">
    <property type="term" value="P:cilium movement involved in cell motility"/>
    <property type="evidence" value="ECO:0007669"/>
    <property type="project" value="TreeGrafter"/>
</dbReference>
<evidence type="ECO:0000256" key="9">
    <source>
        <dbReference type="ARBA" id="ARBA00038319"/>
    </source>
</evidence>
<evidence type="ECO:0000256" key="10">
    <source>
        <dbReference type="ARBA" id="ARBA00041080"/>
    </source>
</evidence>
<evidence type="ECO:0000256" key="8">
    <source>
        <dbReference type="ARBA" id="ARBA00037822"/>
    </source>
</evidence>
<keyword evidence="12" id="KW-1185">Reference proteome</keyword>
<dbReference type="PANTHER" id="PTHR22069:SF0">
    <property type="entry name" value="RADIAL SPOKE HEAD PROTEIN 9 HOMOLOG"/>
    <property type="match status" value="1"/>
</dbReference>
<dbReference type="VEuPathDB" id="TriTrypDB:ADEAN_000303200"/>
<keyword evidence="7" id="KW-0966">Cell projection</keyword>
<dbReference type="EMBL" id="LR877149">
    <property type="protein sequence ID" value="CAD2215577.1"/>
    <property type="molecule type" value="Genomic_DNA"/>
</dbReference>
<accession>A0A7G2C9M6</accession>
<name>A0A7G2C9M6_9TRYP</name>
<evidence type="ECO:0000256" key="4">
    <source>
        <dbReference type="ARBA" id="ARBA00022846"/>
    </source>
</evidence>
<evidence type="ECO:0000256" key="1">
    <source>
        <dbReference type="ARBA" id="ARBA00004611"/>
    </source>
</evidence>
<dbReference type="AlphaFoldDB" id="A0A7G2C9M6"/>
<evidence type="ECO:0000256" key="2">
    <source>
        <dbReference type="ARBA" id="ARBA00022490"/>
    </source>
</evidence>
<keyword evidence="4" id="KW-0282">Flagellum</keyword>
<dbReference type="Proteomes" id="UP000515908">
    <property type="component" value="Chromosome 05"/>
</dbReference>
<evidence type="ECO:0000256" key="7">
    <source>
        <dbReference type="ARBA" id="ARBA00023273"/>
    </source>
</evidence>
<dbReference type="GO" id="GO:0005930">
    <property type="term" value="C:axoneme"/>
    <property type="evidence" value="ECO:0007669"/>
    <property type="project" value="TreeGrafter"/>
</dbReference>
<sequence length="312" mass="34983">MTSSAFDDICGVTHHSGFVFTPSEKVALQTAVPLLATRAKRPNVAVWGKLFGVKADYIVVQAFAEDMVEEPLLFYSIDEGLHFTLLGTASSLLASLASSEDVATNGLAMQQLKLSLLQKMQGPFLGDPSYEYRLSSDRAGEVSSVKESVRLALFVEEFDYQCRVAPRGAYYLGERRDGLPHEVRRNGAFTGLSSTPALLNQESAFSLHNYYHIRRSNPYRRLLDGSKQGYYVEKTDLQRLHENRQVDAVFDPLSDDIPTGLWVLHYDPMRKVVYGRNKKFEGALFYHRPETSSFGTLYMGEGTVNPNLAFEI</sequence>
<comment type="subcellular location">
    <subcellularLocation>
        <location evidence="8">Cell projection</location>
        <location evidence="8">Kinocilium</location>
    </subcellularLocation>
    <subcellularLocation>
        <location evidence="1">Cytoplasm</location>
        <location evidence="1">Cytoskeleton</location>
        <location evidence="1">Flagellum axoneme</location>
    </subcellularLocation>
</comment>
<evidence type="ECO:0000313" key="12">
    <source>
        <dbReference type="Proteomes" id="UP000515908"/>
    </source>
</evidence>
<gene>
    <name evidence="11" type="ORF">ADEAN_000303200</name>
</gene>
<organism evidence="11 12">
    <name type="scientific">Angomonas deanei</name>
    <dbReference type="NCBI Taxonomy" id="59799"/>
    <lineage>
        <taxon>Eukaryota</taxon>
        <taxon>Discoba</taxon>
        <taxon>Euglenozoa</taxon>
        <taxon>Kinetoplastea</taxon>
        <taxon>Metakinetoplastina</taxon>
        <taxon>Trypanosomatida</taxon>
        <taxon>Trypanosomatidae</taxon>
        <taxon>Strigomonadinae</taxon>
        <taxon>Angomonas</taxon>
    </lineage>
</organism>
<evidence type="ECO:0000256" key="5">
    <source>
        <dbReference type="ARBA" id="ARBA00023069"/>
    </source>
</evidence>
<dbReference type="GO" id="GO:0044458">
    <property type="term" value="P:motile cilium assembly"/>
    <property type="evidence" value="ECO:0007669"/>
    <property type="project" value="TreeGrafter"/>
</dbReference>
<dbReference type="InterPro" id="IPR055316">
    <property type="entry name" value="RSP9"/>
</dbReference>
<keyword evidence="6" id="KW-0206">Cytoskeleton</keyword>
<evidence type="ECO:0000256" key="3">
    <source>
        <dbReference type="ARBA" id="ARBA00022794"/>
    </source>
</evidence>
<proteinExistence type="inferred from homology"/>
<keyword evidence="5" id="KW-0969">Cilium</keyword>
<comment type="similarity">
    <text evidence="9">Belongs to the flagellar radial spoke RSP9 family.</text>
</comment>
<keyword evidence="3" id="KW-0970">Cilium biogenesis/degradation</keyword>
<reference evidence="11 12" key="1">
    <citation type="submission" date="2020-08" db="EMBL/GenBank/DDBJ databases">
        <authorList>
            <person name="Newling K."/>
            <person name="Davey J."/>
            <person name="Forrester S."/>
        </authorList>
    </citation>
    <scope>NUCLEOTIDE SEQUENCE [LARGE SCALE GENOMIC DNA]</scope>
    <source>
        <strain evidence="12">Crithidia deanei Carvalho (ATCC PRA-265)</strain>
    </source>
</reference>
<evidence type="ECO:0000256" key="6">
    <source>
        <dbReference type="ARBA" id="ARBA00023212"/>
    </source>
</evidence>
<dbReference type="GO" id="GO:0035082">
    <property type="term" value="P:axoneme assembly"/>
    <property type="evidence" value="ECO:0007669"/>
    <property type="project" value="InterPro"/>
</dbReference>
<dbReference type="PANTHER" id="PTHR22069">
    <property type="entry name" value="MITOCHONDRIAL RIBOSOMAL PROTEIN S18"/>
    <property type="match status" value="1"/>
</dbReference>
<protein>
    <recommendedName>
        <fullName evidence="10">Radial spoke head protein 9 homolog</fullName>
    </recommendedName>
</protein>
<keyword evidence="2" id="KW-0963">Cytoplasm</keyword>
<evidence type="ECO:0000313" key="11">
    <source>
        <dbReference type="EMBL" id="CAD2215577.1"/>
    </source>
</evidence>